<dbReference type="InterPro" id="IPR047758">
    <property type="entry name" value="CytoC_perox"/>
</dbReference>
<proteinExistence type="predicted"/>
<accession>A0A143PRX3</accession>
<dbReference type="KEGG" id="abac:LuPra_04093"/>
<feature type="region of interest" description="Disordered" evidence="1">
    <location>
        <begin position="263"/>
        <end position="282"/>
    </location>
</feature>
<dbReference type="Pfam" id="PF21419">
    <property type="entry name" value="RoxA-like_Cyt-c"/>
    <property type="match status" value="1"/>
</dbReference>
<organism evidence="3 4">
    <name type="scientific">Luteitalea pratensis</name>
    <dbReference type="NCBI Taxonomy" id="1855912"/>
    <lineage>
        <taxon>Bacteria</taxon>
        <taxon>Pseudomonadati</taxon>
        <taxon>Acidobacteriota</taxon>
        <taxon>Vicinamibacteria</taxon>
        <taxon>Vicinamibacterales</taxon>
        <taxon>Vicinamibacteraceae</taxon>
        <taxon>Luteitalea</taxon>
    </lineage>
</organism>
<evidence type="ECO:0000313" key="4">
    <source>
        <dbReference type="Proteomes" id="UP000076079"/>
    </source>
</evidence>
<dbReference type="PANTHER" id="PTHR30600:SF9">
    <property type="entry name" value="BLR7738 PROTEIN"/>
    <property type="match status" value="1"/>
</dbReference>
<dbReference type="GO" id="GO:0020037">
    <property type="term" value="F:heme binding"/>
    <property type="evidence" value="ECO:0007669"/>
    <property type="project" value="InterPro"/>
</dbReference>
<evidence type="ECO:0000313" key="3">
    <source>
        <dbReference type="EMBL" id="AMY10850.1"/>
    </source>
</evidence>
<dbReference type="PROSITE" id="PS51257">
    <property type="entry name" value="PROKAR_LIPOPROTEIN"/>
    <property type="match status" value="1"/>
</dbReference>
<keyword evidence="2" id="KW-0732">Signal</keyword>
<dbReference type="OrthoDB" id="9805202at2"/>
<dbReference type="GO" id="GO:0009055">
    <property type="term" value="F:electron transfer activity"/>
    <property type="evidence" value="ECO:0007669"/>
    <property type="project" value="InterPro"/>
</dbReference>
<dbReference type="PATRIC" id="fig|1813736.3.peg.4330"/>
<evidence type="ECO:0000256" key="1">
    <source>
        <dbReference type="SAM" id="MobiDB-lite"/>
    </source>
</evidence>
<protein>
    <recommendedName>
        <fullName evidence="5">Cytochrome c domain-containing protein</fullName>
    </recommendedName>
</protein>
<gene>
    <name evidence="3" type="ORF">LuPra_04093</name>
</gene>
<dbReference type="PANTHER" id="PTHR30600">
    <property type="entry name" value="CYTOCHROME C PEROXIDASE-RELATED"/>
    <property type="match status" value="1"/>
</dbReference>
<dbReference type="STRING" id="1855912.LuPra_04093"/>
<feature type="signal peptide" evidence="2">
    <location>
        <begin position="1"/>
        <end position="29"/>
    </location>
</feature>
<dbReference type="RefSeq" id="WP_110172453.1">
    <property type="nucleotide sequence ID" value="NZ_CP015136.1"/>
</dbReference>
<dbReference type="Gene3D" id="1.10.760.10">
    <property type="entry name" value="Cytochrome c-like domain"/>
    <property type="match status" value="1"/>
</dbReference>
<evidence type="ECO:0000256" key="2">
    <source>
        <dbReference type="SAM" id="SignalP"/>
    </source>
</evidence>
<dbReference type="InterPro" id="IPR036909">
    <property type="entry name" value="Cyt_c-like_dom_sf"/>
</dbReference>
<sequence precursor="true">MGRRLFSALSRVARSAPLTICVLAPVAGACTQPAPALRTPRASAVPQAGFLNHWRKGADAQGLARTWYFTTQGSHLLDFDVFMSIAGPSDGTLFSARQSLEAYGFLYADDYQELGGREKETLDLPIGVVKDRRGEGYTPLEKHAKDLTQEYVGLTCAACHTGDLKFKGERFLVHAGQANFDYERFISDLNAAVSKASHDPKGTGYLERMAAKGVDEVKATRRLAAAQARMDGLRERGQVPQGREAGPGRLDAVGHILNEVFGHQYGSSNDPSRPYDPAGSDRASIKPIQVPVSVPPVWNAARLQCVQTNCLTSNSLTRNVGEVLGVFGDSETYKDSSGRWRVRSTAKVKNLYALEEALDWVESPRWSPKFPAVDENLALAGAKAFVTYCQGCHAQPYLAKFSAQWDTVGENWGGTEDPSDLDNHFVSESYLGRTRYGWRVTKVPFDKVGTDDQFIKAHAGSRYTLNPRATEILDGKMRDGILATVRERVGGPAALLAARIAELEGRDVTLAGQAIVNAQFDKLRKTQLTPGNDLRRTDGSVMTLMLLAGSTASAVDSYFLDAYSDRQTAASDRDKFAFFRARPQPPTLAQMKVYRARPLNGIAFTSPYGHNGAWPTLESVLFPETRPESFWVGHNEFDPRAVGVDVKKGEAICGAANRPPTCFKLITSVRRSGVDDNGNSRSGHAGAAHFQGREPSPEEKRAILEYLKSI</sequence>
<name>A0A143PRX3_LUTPR</name>
<reference evidence="4" key="2">
    <citation type="submission" date="2016-04" db="EMBL/GenBank/DDBJ databases">
        <title>First Complete Genome Sequence of a Subdivision 6 Acidobacterium.</title>
        <authorList>
            <person name="Huang S."/>
            <person name="Vieira S."/>
            <person name="Bunk B."/>
            <person name="Riedel T."/>
            <person name="Sproeer C."/>
            <person name="Overmann J."/>
        </authorList>
    </citation>
    <scope>NUCLEOTIDE SEQUENCE [LARGE SCALE GENOMIC DNA]</scope>
    <source>
        <strain evidence="4">DSM 100886 HEG_-6_39</strain>
    </source>
</reference>
<dbReference type="NCBIfam" id="NF040606">
    <property type="entry name" value="CytoC_perox"/>
    <property type="match status" value="1"/>
</dbReference>
<evidence type="ECO:0008006" key="5">
    <source>
        <dbReference type="Google" id="ProtNLM"/>
    </source>
</evidence>
<dbReference type="AlphaFoldDB" id="A0A143PRX3"/>
<dbReference type="InterPro" id="IPR051395">
    <property type="entry name" value="Cytochrome_c_Peroxidase/MauG"/>
</dbReference>
<reference evidence="3 4" key="1">
    <citation type="journal article" date="2016" name="Genome Announc.">
        <title>First Complete Genome Sequence of a Subdivision 6 Acidobacterium Strain.</title>
        <authorList>
            <person name="Huang S."/>
            <person name="Vieira S."/>
            <person name="Bunk B."/>
            <person name="Riedel T."/>
            <person name="Sproer C."/>
            <person name="Overmann J."/>
        </authorList>
    </citation>
    <scope>NUCLEOTIDE SEQUENCE [LARGE SCALE GENOMIC DNA]</scope>
    <source>
        <strain evidence="4">DSM 100886 HEG_-6_39</strain>
    </source>
</reference>
<dbReference type="GO" id="GO:0004130">
    <property type="term" value="F:cytochrome-c peroxidase activity"/>
    <property type="evidence" value="ECO:0007669"/>
    <property type="project" value="TreeGrafter"/>
</dbReference>
<dbReference type="EMBL" id="CP015136">
    <property type="protein sequence ID" value="AMY10850.1"/>
    <property type="molecule type" value="Genomic_DNA"/>
</dbReference>
<feature type="chain" id="PRO_5007511908" description="Cytochrome c domain-containing protein" evidence="2">
    <location>
        <begin position="30"/>
        <end position="710"/>
    </location>
</feature>
<keyword evidence="4" id="KW-1185">Reference proteome</keyword>
<dbReference type="SUPFAM" id="SSF46626">
    <property type="entry name" value="Cytochrome c"/>
    <property type="match status" value="1"/>
</dbReference>
<dbReference type="Proteomes" id="UP000076079">
    <property type="component" value="Chromosome"/>
</dbReference>
<feature type="region of interest" description="Disordered" evidence="1">
    <location>
        <begin position="674"/>
        <end position="698"/>
    </location>
</feature>